<feature type="non-terminal residue" evidence="14">
    <location>
        <position position="1"/>
    </location>
</feature>
<evidence type="ECO:0000256" key="2">
    <source>
        <dbReference type="ARBA" id="ARBA00007261"/>
    </source>
</evidence>
<keyword evidence="6" id="KW-0862">Zinc</keyword>
<dbReference type="Proteomes" id="UP000626109">
    <property type="component" value="Unassembled WGS sequence"/>
</dbReference>
<dbReference type="Pfam" id="PF00675">
    <property type="entry name" value="Peptidase_M16"/>
    <property type="match status" value="1"/>
</dbReference>
<comment type="cofactor">
    <cofactor evidence="1">
        <name>Zn(2+)</name>
        <dbReference type="ChEBI" id="CHEBI:29105"/>
    </cofactor>
</comment>
<dbReference type="GO" id="GO:0043171">
    <property type="term" value="P:peptide catabolic process"/>
    <property type="evidence" value="ECO:0007669"/>
    <property type="project" value="TreeGrafter"/>
</dbReference>
<dbReference type="Pfam" id="PF22456">
    <property type="entry name" value="PqqF-like_C_4"/>
    <property type="match status" value="1"/>
</dbReference>
<proteinExistence type="inferred from homology"/>
<dbReference type="InterPro" id="IPR007863">
    <property type="entry name" value="Peptidase_M16_C"/>
</dbReference>
<dbReference type="InterPro" id="IPR011249">
    <property type="entry name" value="Metalloenz_LuxS/M16"/>
</dbReference>
<sequence>QEEHKNTTTTTRRDIKTPTPAPTRSEPINIEEGIMRPMVVSSAADCHVRRPGRLLSALLTSALGFLSLRGALSHLFVQGYWQGHSPSVAAGTRVRTCKTPRSADAGSSPDASEDSSRQHWNSAFGRRQLLAAGLGPLVTGAALSSHEASAAAAAAVGAAREVFSGTIRKSPNDRREYRAVTLANGLRVLLVSDAEATSAAAALSVHAGFYQDPADLPGLAHFCEHMLFLGTKEYPKEDSFRQFLGANGGSSNAFTREQDTTYFFDVSPNALQASLKRFGSFFSSPLFTASGTDRELSAIESEDSKNRQSDAFRLNQLGKSFAAEGHPQGNYGTGNRQTLLVEPKRRGTDIRAALLDYFGKYYDAGLMALCIVGKESAAELEAFAEQSFGAVPGRGGVASPMLAYRGVNPYPALKAPSGEAAWIDAVPVADRRAISIAWPIVFQDESARRDWVRCKPQVTAAYLLGHEGENSLLSILRRRGWATNILVGTVREDDNFAMLRCSFEVTDEGLRQRDAIVEATYAVLRRLDRGGVPRYIFEENRDMAQVRFRYQSKTPATSSVLGAVDNIQKGYGPADYVSGQALFLDPVDGVNNDTGVLAKLSASILNQLTPERATVSAVSKSFDAGSMQAERWYGTRYRLSTVSSEVFGRWRNPPELEGWSVPPPNPFIPTDFDLRSSAAAESDRLETLAVPPELIQDDERWQIFYKPDKVFQVPKAVVFIFLWMPEATVDEDAIPSRIWLLSLLDRLTESFYAAGYAGFNFDVSITVEGVSIEFGGFSSKMVLLVEKLLARIADFEGPSEDEFQRAIDKIRRDQSSFDTQAPFQYAAYSARIATHTPDYSIEFLRKQASGVTIGQARAFGEKFRSKTQQFFGQALIQGNLGTMEAGKIRSLLNSMPFQSMPRDKLTRVKLAKLPVGKDALLVKPHPNPAEVNNAVWVAYFTSPEPRVALMTQLVQILLADPFFTSLRTEQQLGYIVISQADREAGLVGRLGLAVQSSTTAPEGLVQAVDKFMLERFRKVLAALTAEELKSYKETFVEKIVKRDERLGEEVTRWWQEINLLQFNWRRRAEDAEMVKSISKEDLLGFYDRYLSPSGAERRRIVSATFANSPGRGAAMAAMQSQAESQGAVIVKDATIFSSESPKWPLLDRRPTDSL</sequence>
<dbReference type="GO" id="GO:0005739">
    <property type="term" value="C:mitochondrion"/>
    <property type="evidence" value="ECO:0007669"/>
    <property type="project" value="TreeGrafter"/>
</dbReference>
<evidence type="ECO:0000259" key="13">
    <source>
        <dbReference type="Pfam" id="PF22456"/>
    </source>
</evidence>
<dbReference type="SUPFAM" id="SSF63411">
    <property type="entry name" value="LuxS/MPP-like metallohydrolase"/>
    <property type="match status" value="4"/>
</dbReference>
<feature type="region of interest" description="Disordered" evidence="9">
    <location>
        <begin position="1"/>
        <end position="27"/>
    </location>
</feature>
<evidence type="ECO:0000256" key="1">
    <source>
        <dbReference type="ARBA" id="ARBA00001947"/>
    </source>
</evidence>
<feature type="region of interest" description="Disordered" evidence="9">
    <location>
        <begin position="88"/>
        <end position="118"/>
    </location>
</feature>
<dbReference type="GO" id="GO:0046872">
    <property type="term" value="F:metal ion binding"/>
    <property type="evidence" value="ECO:0007669"/>
    <property type="project" value="UniProtKB-KW"/>
</dbReference>
<dbReference type="Pfam" id="PF05193">
    <property type="entry name" value="Peptidase_M16_C"/>
    <property type="match status" value="1"/>
</dbReference>
<dbReference type="InterPro" id="IPR050626">
    <property type="entry name" value="Peptidase_M16"/>
</dbReference>
<dbReference type="AlphaFoldDB" id="A0A813LG51"/>
<feature type="compositionally biased region" description="Basic and acidic residues" evidence="9">
    <location>
        <begin position="1"/>
        <end position="16"/>
    </location>
</feature>
<evidence type="ECO:0000313" key="15">
    <source>
        <dbReference type="Proteomes" id="UP000626109"/>
    </source>
</evidence>
<evidence type="ECO:0000256" key="5">
    <source>
        <dbReference type="ARBA" id="ARBA00022801"/>
    </source>
</evidence>
<dbReference type="GO" id="GO:0004222">
    <property type="term" value="F:metalloendopeptidase activity"/>
    <property type="evidence" value="ECO:0007669"/>
    <property type="project" value="InterPro"/>
</dbReference>
<dbReference type="GO" id="GO:0051603">
    <property type="term" value="P:proteolysis involved in protein catabolic process"/>
    <property type="evidence" value="ECO:0007669"/>
    <property type="project" value="TreeGrafter"/>
</dbReference>
<dbReference type="PANTHER" id="PTHR43690:SF18">
    <property type="entry name" value="INSULIN-DEGRADING ENZYME-RELATED"/>
    <property type="match status" value="1"/>
</dbReference>
<dbReference type="PANTHER" id="PTHR43690">
    <property type="entry name" value="NARDILYSIN"/>
    <property type="match status" value="1"/>
</dbReference>
<dbReference type="Pfam" id="PF16187">
    <property type="entry name" value="Peptidase_M16_M"/>
    <property type="match status" value="1"/>
</dbReference>
<dbReference type="GO" id="GO:0005829">
    <property type="term" value="C:cytosol"/>
    <property type="evidence" value="ECO:0007669"/>
    <property type="project" value="TreeGrafter"/>
</dbReference>
<keyword evidence="5" id="KW-0378">Hydrolase</keyword>
<evidence type="ECO:0000259" key="11">
    <source>
        <dbReference type="Pfam" id="PF05193"/>
    </source>
</evidence>
<evidence type="ECO:0008006" key="16">
    <source>
        <dbReference type="Google" id="ProtNLM"/>
    </source>
</evidence>
<dbReference type="InterPro" id="IPR032632">
    <property type="entry name" value="Peptidase_M16_M"/>
</dbReference>
<evidence type="ECO:0000256" key="9">
    <source>
        <dbReference type="SAM" id="MobiDB-lite"/>
    </source>
</evidence>
<protein>
    <recommendedName>
        <fullName evidence="16">Insulin-degrading enzyme</fullName>
    </recommendedName>
</protein>
<name>A0A813LG51_POLGL</name>
<dbReference type="Gene3D" id="3.30.830.10">
    <property type="entry name" value="Metalloenzyme, LuxS/M16 peptidase-like"/>
    <property type="match status" value="4"/>
</dbReference>
<evidence type="ECO:0000256" key="8">
    <source>
        <dbReference type="RuleBase" id="RU004447"/>
    </source>
</evidence>
<dbReference type="InterPro" id="IPR054734">
    <property type="entry name" value="PqqF-like_C_4"/>
</dbReference>
<evidence type="ECO:0000313" key="14">
    <source>
        <dbReference type="EMBL" id="CAE8727294.1"/>
    </source>
</evidence>
<keyword evidence="4" id="KW-0479">Metal-binding</keyword>
<evidence type="ECO:0000256" key="7">
    <source>
        <dbReference type="ARBA" id="ARBA00023049"/>
    </source>
</evidence>
<reference evidence="14" key="1">
    <citation type="submission" date="2021-02" db="EMBL/GenBank/DDBJ databases">
        <authorList>
            <person name="Dougan E. K."/>
            <person name="Rhodes N."/>
            <person name="Thang M."/>
            <person name="Chan C."/>
        </authorList>
    </citation>
    <scope>NUCLEOTIDE SEQUENCE</scope>
</reference>
<dbReference type="PROSITE" id="PS00143">
    <property type="entry name" value="INSULINASE"/>
    <property type="match status" value="1"/>
</dbReference>
<organism evidence="14 15">
    <name type="scientific">Polarella glacialis</name>
    <name type="common">Dinoflagellate</name>
    <dbReference type="NCBI Taxonomy" id="89957"/>
    <lineage>
        <taxon>Eukaryota</taxon>
        <taxon>Sar</taxon>
        <taxon>Alveolata</taxon>
        <taxon>Dinophyceae</taxon>
        <taxon>Suessiales</taxon>
        <taxon>Suessiaceae</taxon>
        <taxon>Polarella</taxon>
    </lineage>
</organism>
<comment type="similarity">
    <text evidence="2 8">Belongs to the peptidase M16 family.</text>
</comment>
<feature type="domain" description="Peptidase M16 C-terminal" evidence="11">
    <location>
        <begin position="351"/>
        <end position="541"/>
    </location>
</feature>
<dbReference type="InterPro" id="IPR001431">
    <property type="entry name" value="Pept_M16_Zn_BS"/>
</dbReference>
<evidence type="ECO:0000256" key="6">
    <source>
        <dbReference type="ARBA" id="ARBA00022833"/>
    </source>
</evidence>
<feature type="domain" description="Peptidase M16 middle/third" evidence="12">
    <location>
        <begin position="548"/>
        <end position="842"/>
    </location>
</feature>
<accession>A0A813LG51</accession>
<evidence type="ECO:0000259" key="12">
    <source>
        <dbReference type="Pfam" id="PF16187"/>
    </source>
</evidence>
<keyword evidence="3" id="KW-0645">Protease</keyword>
<dbReference type="FunFam" id="3.30.830.10:FF:000012">
    <property type="entry name" value="Protease 3"/>
    <property type="match status" value="1"/>
</dbReference>
<dbReference type="InterPro" id="IPR011765">
    <property type="entry name" value="Pept_M16_N"/>
</dbReference>
<feature type="domain" description="Peptidase M16 N-terminal" evidence="10">
    <location>
        <begin position="187"/>
        <end position="322"/>
    </location>
</feature>
<keyword evidence="7" id="KW-0482">Metalloprotease</keyword>
<gene>
    <name evidence="14" type="ORF">PGLA2088_LOCUS44767</name>
</gene>
<feature type="domain" description="Coenzyme PQQ synthesis protein F-like C-terminal lobe" evidence="13">
    <location>
        <begin position="954"/>
        <end position="1054"/>
    </location>
</feature>
<dbReference type="EMBL" id="CAJNNW010035365">
    <property type="protein sequence ID" value="CAE8727294.1"/>
    <property type="molecule type" value="Genomic_DNA"/>
</dbReference>
<evidence type="ECO:0000259" key="10">
    <source>
        <dbReference type="Pfam" id="PF00675"/>
    </source>
</evidence>
<evidence type="ECO:0000256" key="3">
    <source>
        <dbReference type="ARBA" id="ARBA00022670"/>
    </source>
</evidence>
<comment type="caution">
    <text evidence="14">The sequence shown here is derived from an EMBL/GenBank/DDBJ whole genome shotgun (WGS) entry which is preliminary data.</text>
</comment>
<evidence type="ECO:0000256" key="4">
    <source>
        <dbReference type="ARBA" id="ARBA00022723"/>
    </source>
</evidence>